<evidence type="ECO:0000256" key="8">
    <source>
        <dbReference type="RuleBase" id="RU363098"/>
    </source>
</evidence>
<evidence type="ECO:0000256" key="3">
    <source>
        <dbReference type="ARBA" id="ARBA00022679"/>
    </source>
</evidence>
<keyword evidence="2 8" id="KW-0696">RNA-directed RNA polymerase</keyword>
<evidence type="ECO:0000256" key="5">
    <source>
        <dbReference type="ARBA" id="ARBA00022884"/>
    </source>
</evidence>
<dbReference type="GO" id="GO:0003723">
    <property type="term" value="F:RNA binding"/>
    <property type="evidence" value="ECO:0007669"/>
    <property type="project" value="UniProtKB-KW"/>
</dbReference>
<dbReference type="PANTHER" id="PTHR23079">
    <property type="entry name" value="RNA-DEPENDENT RNA POLYMERASE"/>
    <property type="match status" value="1"/>
</dbReference>
<evidence type="ECO:0000313" key="11">
    <source>
        <dbReference type="EMBL" id="GFU17162.1"/>
    </source>
</evidence>
<dbReference type="OrthoDB" id="6432405at2759"/>
<reference evidence="11" key="1">
    <citation type="submission" date="2020-08" db="EMBL/GenBank/DDBJ databases">
        <title>Multicomponent nature underlies the extraordinary mechanical properties of spider dragline silk.</title>
        <authorList>
            <person name="Kono N."/>
            <person name="Nakamura H."/>
            <person name="Mori M."/>
            <person name="Yoshida Y."/>
            <person name="Ohtoshi R."/>
            <person name="Malay A.D."/>
            <person name="Moran D.A.P."/>
            <person name="Tomita M."/>
            <person name="Numata K."/>
            <person name="Arakawa K."/>
        </authorList>
    </citation>
    <scope>NUCLEOTIDE SEQUENCE</scope>
</reference>
<keyword evidence="4 8" id="KW-0548">Nucleotidyltransferase</keyword>
<evidence type="ECO:0000256" key="4">
    <source>
        <dbReference type="ARBA" id="ARBA00022695"/>
    </source>
</evidence>
<keyword evidence="6" id="KW-0943">RNA-mediated gene silencing</keyword>
<name>A0A8X6QJ07_NEPPI</name>
<protein>
    <recommendedName>
        <fullName evidence="8">RNA-dependent RNA polymerase</fullName>
        <ecNumber evidence="8">2.7.7.48</ecNumber>
    </recommendedName>
</protein>
<keyword evidence="12" id="KW-1185">Reference proteome</keyword>
<proteinExistence type="inferred from homology"/>
<dbReference type="EC" id="2.7.7.48" evidence="8"/>
<dbReference type="InterPro" id="IPR058752">
    <property type="entry name" value="RDRP_C_head"/>
</dbReference>
<evidence type="ECO:0000256" key="1">
    <source>
        <dbReference type="ARBA" id="ARBA00005762"/>
    </source>
</evidence>
<dbReference type="PANTHER" id="PTHR23079:SF55">
    <property type="entry name" value="RNA-DIRECTED RNA POLYMERASE"/>
    <property type="match status" value="1"/>
</dbReference>
<sequence>MEETTLDLEFLWLLNKEQSLELSKILEARSGDTNFKAIGPLLKVKKDLASFCGIPIFITDCKKRAEFTDSNNQENVKNNKSENTFFHLDFLFNVFCRAELGKKNLEESFRRFVNLFCSSKHGNINSELYLKFSSVPFTIEENLSTENREIDVLKFSLGNLIGLNKFYERFDSKITIEQDNYKISQVKLKLLHDYQKFILFFLVGKICPVKKRDTTTHHWCKLELQYASLYSIVISKMDGLILYIRMLQPPLLYSMIQKENEDDYVPFYEIDHTTLWFRMVDLYENCPFFLKKEFSMNTVLKLDFKSEDYDFLFQLITHCKSIQFFFAPVTVINGEIPPAKVNFQLNDFECFYALQCILTRSFEVNDQLIVRKELEKIKMFLQEKCKENPHALSYSLYQIFEAITKGNVVIFYDCLRYLYESFWNREPRIVTDDFSSKKSQGSHLLLIKRAIVTPTHVLLLPPHPTLKNRALRDCEPDYSLRVSIKDVNMDAINYSVKYVGQNAAELQRNFFKKYFKNTLLKGLIIGKRSYKYVGSSTSQLKGHGLWLYAEDSKKKTAEDLRRDFGALDKIRQVPKYMARMGQTFSQSLGRIEVPQEWTNVKEPDDDIEGGVKEYLTFEDLKHKNRKKFLREEGELSDEKEEEPIEPYNFSDGIGRISPELAEEVYKELNVLDTKPSAMQIRYAGCKGMLVVDPRLEGKVIRFRKSMKKFESDHNSLEILKFSEKRACFLNRPFITILEQLGISKEMFLKLQKEMIQKHISSMFHDWEACHFLYRHSLLRFDFIRLYTAGIRFTEDPLYRSMIYSLFQKQLELLKNKANIEIPADKGRNMFGVVDDTFTLEYGEVFVQYSDWDTDDPVIIEGTVVVTKNPCMHPGDVRKFKAVDVKALHHIVDCIVFPAKGPRPHPDEMAGSDLDGDEYHVMWIEELIFPRDNYAPMAFALSKEDKPKELNRPVMVSDELDHFCEYIFNDKVGIIASSHLVFADHIENGIFSETCIRIAKHYSIMLDFAKSGKIVPGVTRDFAFKYPDFMQKLNQKKTYLSTNALGILYRNCKRLELGLEMERNEIDYKVDNSLVYEGWDKMYKKSALRIYKWYCNKIEFFLRAYGFENEGQLLAGALINPPKLYENRNDLSNLMALMEFEVPWIFKDLERKFFQEFGGKPSDGKFTEDMLRKASAWYMVTYSKGENESTHCFGLPWAVSDVLAELKMRNKNMTSDRNMLSKSLLEEIVDKSISKHFKSLSPDTDSKEIYDNRLHVLGVAYKMLTKWVMSQREYFSDPDIKKIEKCISEEFDATTMDLVAGDVRFIDKLKKDMNIKRAISPSHNVIETMLHITNLGIQNFQNELSDVRQELGLLAWITLIKLACTYNPQYLGVPNQAGEYASTIFYKSRDNIIDTLQLPLFEKNNILNNKFSMKITHEVDEVKEYLMKQTKLKDIDFRIFMWRDGSSYVRITVKGTRYSIERLKDLVVMKDFFEAVVSERPLIIG</sequence>
<dbReference type="EMBL" id="BMAW01079880">
    <property type="protein sequence ID" value="GFU17162.1"/>
    <property type="molecule type" value="Genomic_DNA"/>
</dbReference>
<dbReference type="GO" id="GO:0003968">
    <property type="term" value="F:RNA-directed RNA polymerase activity"/>
    <property type="evidence" value="ECO:0007669"/>
    <property type="project" value="UniProtKB-KW"/>
</dbReference>
<feature type="domain" description="RDRP C-terminal head" evidence="10">
    <location>
        <begin position="1084"/>
        <end position="1219"/>
    </location>
</feature>
<dbReference type="InterPro" id="IPR057596">
    <property type="entry name" value="RDRP_core"/>
</dbReference>
<comment type="similarity">
    <text evidence="1 8">Belongs to the RdRP family.</text>
</comment>
<dbReference type="Proteomes" id="UP000887013">
    <property type="component" value="Unassembled WGS sequence"/>
</dbReference>
<organism evidence="11 12">
    <name type="scientific">Nephila pilipes</name>
    <name type="common">Giant wood spider</name>
    <name type="synonym">Nephila maculata</name>
    <dbReference type="NCBI Taxonomy" id="299642"/>
    <lineage>
        <taxon>Eukaryota</taxon>
        <taxon>Metazoa</taxon>
        <taxon>Ecdysozoa</taxon>
        <taxon>Arthropoda</taxon>
        <taxon>Chelicerata</taxon>
        <taxon>Arachnida</taxon>
        <taxon>Araneae</taxon>
        <taxon>Araneomorphae</taxon>
        <taxon>Entelegynae</taxon>
        <taxon>Araneoidea</taxon>
        <taxon>Nephilidae</taxon>
        <taxon>Nephila</taxon>
    </lineage>
</organism>
<dbReference type="GO" id="GO:0030422">
    <property type="term" value="P:siRNA processing"/>
    <property type="evidence" value="ECO:0007669"/>
    <property type="project" value="TreeGrafter"/>
</dbReference>
<evidence type="ECO:0000256" key="2">
    <source>
        <dbReference type="ARBA" id="ARBA00022484"/>
    </source>
</evidence>
<comment type="caution">
    <text evidence="11">The sequence shown here is derived from an EMBL/GenBank/DDBJ whole genome shotgun (WGS) entry which is preliminary data.</text>
</comment>
<comment type="catalytic activity">
    <reaction evidence="7 8">
        <text>RNA(n) + a ribonucleoside 5'-triphosphate = RNA(n+1) + diphosphate</text>
        <dbReference type="Rhea" id="RHEA:21248"/>
        <dbReference type="Rhea" id="RHEA-COMP:14527"/>
        <dbReference type="Rhea" id="RHEA-COMP:17342"/>
        <dbReference type="ChEBI" id="CHEBI:33019"/>
        <dbReference type="ChEBI" id="CHEBI:61557"/>
        <dbReference type="ChEBI" id="CHEBI:140395"/>
        <dbReference type="EC" id="2.7.7.48"/>
    </reaction>
</comment>
<dbReference type="Pfam" id="PF26253">
    <property type="entry name" value="RdRP_head"/>
    <property type="match status" value="1"/>
</dbReference>
<evidence type="ECO:0000256" key="7">
    <source>
        <dbReference type="ARBA" id="ARBA00048744"/>
    </source>
</evidence>
<accession>A0A8X6QJ07</accession>
<evidence type="ECO:0000256" key="6">
    <source>
        <dbReference type="ARBA" id="ARBA00023158"/>
    </source>
</evidence>
<evidence type="ECO:0000313" key="12">
    <source>
        <dbReference type="Proteomes" id="UP000887013"/>
    </source>
</evidence>
<dbReference type="GO" id="GO:0031380">
    <property type="term" value="C:nuclear RNA-directed RNA polymerase complex"/>
    <property type="evidence" value="ECO:0007669"/>
    <property type="project" value="TreeGrafter"/>
</dbReference>
<evidence type="ECO:0000259" key="10">
    <source>
        <dbReference type="Pfam" id="PF26253"/>
    </source>
</evidence>
<keyword evidence="3 8" id="KW-0808">Transferase</keyword>
<evidence type="ECO:0000259" key="9">
    <source>
        <dbReference type="Pfam" id="PF05183"/>
    </source>
</evidence>
<feature type="domain" description="RDRP core" evidence="9">
    <location>
        <begin position="452"/>
        <end position="1050"/>
    </location>
</feature>
<dbReference type="Pfam" id="PF05183">
    <property type="entry name" value="RdRP"/>
    <property type="match status" value="1"/>
</dbReference>
<dbReference type="InterPro" id="IPR007855">
    <property type="entry name" value="RDRP"/>
</dbReference>
<gene>
    <name evidence="11" type="primary">RDR1</name>
    <name evidence="11" type="ORF">NPIL_419721</name>
</gene>
<keyword evidence="5 8" id="KW-0694">RNA-binding</keyword>